<comment type="caution">
    <text evidence="7">The sequence shown here is derived from an EMBL/GenBank/DDBJ whole genome shotgun (WGS) entry which is preliminary data.</text>
</comment>
<feature type="transmembrane region" description="Helical" evidence="5">
    <location>
        <begin position="286"/>
        <end position="305"/>
    </location>
</feature>
<keyword evidence="4 5" id="KW-0472">Membrane</keyword>
<keyword evidence="3 5" id="KW-1133">Transmembrane helix</keyword>
<feature type="transmembrane region" description="Helical" evidence="5">
    <location>
        <begin position="131"/>
        <end position="153"/>
    </location>
</feature>
<feature type="transmembrane region" description="Helical" evidence="5">
    <location>
        <begin position="46"/>
        <end position="67"/>
    </location>
</feature>
<proteinExistence type="predicted"/>
<accession>A0ABT0RHL5</accession>
<dbReference type="Pfam" id="PF00892">
    <property type="entry name" value="EamA"/>
    <property type="match status" value="2"/>
</dbReference>
<reference evidence="7" key="1">
    <citation type="submission" date="2022-05" db="EMBL/GenBank/DDBJ databases">
        <authorList>
            <person name="Jo J.-H."/>
            <person name="Im W.-T."/>
        </authorList>
    </citation>
    <scope>NUCLEOTIDE SEQUENCE</scope>
    <source>
        <strain evidence="7">RG327</strain>
    </source>
</reference>
<keyword evidence="8" id="KW-1185">Reference proteome</keyword>
<name>A0ABT0RHL5_9SPHN</name>
<comment type="subcellular location">
    <subcellularLocation>
        <location evidence="1">Membrane</location>
        <topology evidence="1">Multi-pass membrane protein</topology>
    </subcellularLocation>
</comment>
<keyword evidence="2 5" id="KW-0812">Transmembrane</keyword>
<dbReference type="RefSeq" id="WP_249868659.1">
    <property type="nucleotide sequence ID" value="NZ_JAMGBC010000001.1"/>
</dbReference>
<dbReference type="InterPro" id="IPR000620">
    <property type="entry name" value="EamA_dom"/>
</dbReference>
<protein>
    <submittedName>
        <fullName evidence="7">EamA family transporter</fullName>
    </submittedName>
</protein>
<gene>
    <name evidence="7" type="ORF">LZ519_10705</name>
</gene>
<dbReference type="PANTHER" id="PTHR32322:SF9">
    <property type="entry name" value="AMINO-ACID METABOLITE EFFLUX PUMP-RELATED"/>
    <property type="match status" value="1"/>
</dbReference>
<evidence type="ECO:0000256" key="4">
    <source>
        <dbReference type="ARBA" id="ARBA00023136"/>
    </source>
</evidence>
<feature type="transmembrane region" description="Helical" evidence="5">
    <location>
        <begin position="103"/>
        <end position="125"/>
    </location>
</feature>
<dbReference type="PANTHER" id="PTHR32322">
    <property type="entry name" value="INNER MEMBRANE TRANSPORTER"/>
    <property type="match status" value="1"/>
</dbReference>
<dbReference type="InterPro" id="IPR037185">
    <property type="entry name" value="EmrE-like"/>
</dbReference>
<dbReference type="EMBL" id="JAMGBC010000001">
    <property type="protein sequence ID" value="MCL6679779.1"/>
    <property type="molecule type" value="Genomic_DNA"/>
</dbReference>
<sequence>MRVTGKSTYMKPVQPSEFERNCADAAGAPDVYVEPVIRTLMNRSDWIILGTLAVIWGGAFFFIGVAVRHVPPMTYVWLRLTIAAAVMWIFLKGKGQPLDLPREAWGSILLLALLNNALPFTLFGWGQTHIASGLASILNATTPIWGVLVAHLLTRDERMSPRKVAGVLLGFGGVATMIGPSLLSNIGTDALAQLACVIASLSYALAAVWARRFRRMGLSPMSVTTGQLTAGAVIMLPMALFIDQPWALAMPPISAWAAIAALAVFCTAFGYVLYFRLIATSGATNALLVTLLVPPVAILLGAMFLGEQLAAQDFAGLGLIALGLAAIDGRLLSLLRVRRPQTAA</sequence>
<evidence type="ECO:0000256" key="2">
    <source>
        <dbReference type="ARBA" id="ARBA00022692"/>
    </source>
</evidence>
<dbReference type="Proteomes" id="UP001165343">
    <property type="component" value="Unassembled WGS sequence"/>
</dbReference>
<dbReference type="SUPFAM" id="SSF103481">
    <property type="entry name" value="Multidrug resistance efflux transporter EmrE"/>
    <property type="match status" value="2"/>
</dbReference>
<feature type="transmembrane region" description="Helical" evidence="5">
    <location>
        <begin position="73"/>
        <end position="91"/>
    </location>
</feature>
<evidence type="ECO:0000313" key="7">
    <source>
        <dbReference type="EMBL" id="MCL6679779.1"/>
    </source>
</evidence>
<evidence type="ECO:0000256" key="3">
    <source>
        <dbReference type="ARBA" id="ARBA00022989"/>
    </source>
</evidence>
<evidence type="ECO:0000259" key="6">
    <source>
        <dbReference type="Pfam" id="PF00892"/>
    </source>
</evidence>
<feature type="domain" description="EamA" evidence="6">
    <location>
        <begin position="193"/>
        <end position="326"/>
    </location>
</feature>
<evidence type="ECO:0000256" key="1">
    <source>
        <dbReference type="ARBA" id="ARBA00004141"/>
    </source>
</evidence>
<dbReference type="InterPro" id="IPR050638">
    <property type="entry name" value="AA-Vitamin_Transporters"/>
</dbReference>
<feature type="transmembrane region" description="Helical" evidence="5">
    <location>
        <begin position="190"/>
        <end position="210"/>
    </location>
</feature>
<feature type="transmembrane region" description="Helical" evidence="5">
    <location>
        <begin position="165"/>
        <end position="184"/>
    </location>
</feature>
<feature type="transmembrane region" description="Helical" evidence="5">
    <location>
        <begin position="317"/>
        <end position="335"/>
    </location>
</feature>
<evidence type="ECO:0000256" key="5">
    <source>
        <dbReference type="SAM" id="Phobius"/>
    </source>
</evidence>
<feature type="transmembrane region" description="Helical" evidence="5">
    <location>
        <begin position="222"/>
        <end position="242"/>
    </location>
</feature>
<feature type="transmembrane region" description="Helical" evidence="5">
    <location>
        <begin position="254"/>
        <end position="274"/>
    </location>
</feature>
<organism evidence="7 8">
    <name type="scientific">Sphingomonas anseongensis</name>
    <dbReference type="NCBI Taxonomy" id="2908207"/>
    <lineage>
        <taxon>Bacteria</taxon>
        <taxon>Pseudomonadati</taxon>
        <taxon>Pseudomonadota</taxon>
        <taxon>Alphaproteobacteria</taxon>
        <taxon>Sphingomonadales</taxon>
        <taxon>Sphingomonadaceae</taxon>
        <taxon>Sphingomonas</taxon>
    </lineage>
</organism>
<evidence type="ECO:0000313" key="8">
    <source>
        <dbReference type="Proteomes" id="UP001165343"/>
    </source>
</evidence>
<feature type="domain" description="EamA" evidence="6">
    <location>
        <begin position="48"/>
        <end position="177"/>
    </location>
</feature>